<dbReference type="PANTHER" id="PTHR43441">
    <property type="entry name" value="RIBOSOMAL-PROTEIN-SERINE ACETYLTRANSFERASE"/>
    <property type="match status" value="1"/>
</dbReference>
<dbReference type="Proteomes" id="UP000054024">
    <property type="component" value="Unassembled WGS sequence"/>
</dbReference>
<sequence length="372" mass="40229">MRDISGEHVQAAVASCVALLRTAVDRDWTAVRAGRVEWDCHATAFHIAEDLIAYAANLAGRAQDDYVPFGITLDEGTGNDGLLHVIETTGALLTATVRTTPREVRAFHPYPFRSANREGFAAMGVAEVLLHTHDIAEGLGLPYEPPAELPRFVLTTIFPHVQPGPDHWRTLLWATGRGDLPGRAPVTEWRWHNNLVVPADRLTLQGVTPAAAADLSAGGDGGFSWIVGGPFEGTREAAGMVLKAYETGVHRPEFGLFVLVRREDGLAVGGMGFHGLPDEEGRAEVGYDLVEGARGRGYASEALRALSEWALARDDVRLLRASIEADNVPSQGVVERAGYVRATAEEERAAHEEHDLDGTLRLYVRGERPAAA</sequence>
<feature type="domain" description="N-acetyltransferase" evidence="1">
    <location>
        <begin position="202"/>
        <end position="367"/>
    </location>
</feature>
<organism evidence="2 3">
    <name type="scientific">Streptomyces curacoi</name>
    <dbReference type="NCBI Taxonomy" id="146536"/>
    <lineage>
        <taxon>Bacteria</taxon>
        <taxon>Bacillati</taxon>
        <taxon>Actinomycetota</taxon>
        <taxon>Actinomycetes</taxon>
        <taxon>Kitasatosporales</taxon>
        <taxon>Streptomycetaceae</taxon>
        <taxon>Streptomyces</taxon>
    </lineage>
</organism>
<dbReference type="InterPro" id="IPR051908">
    <property type="entry name" value="Ribosomal_N-acetyltransferase"/>
</dbReference>
<name>A0A124GYU6_9ACTN</name>
<dbReference type="SUPFAM" id="SSF55729">
    <property type="entry name" value="Acyl-CoA N-acyltransferases (Nat)"/>
    <property type="match status" value="1"/>
</dbReference>
<dbReference type="GO" id="GO:0005737">
    <property type="term" value="C:cytoplasm"/>
    <property type="evidence" value="ECO:0007669"/>
    <property type="project" value="TreeGrafter"/>
</dbReference>
<dbReference type="RefSeq" id="WP_062153430.1">
    <property type="nucleotide sequence ID" value="NZ_KQ947990.1"/>
</dbReference>
<evidence type="ECO:0000313" key="3">
    <source>
        <dbReference type="Proteomes" id="UP000054024"/>
    </source>
</evidence>
<keyword evidence="3" id="KW-1185">Reference proteome</keyword>
<gene>
    <name evidence="2" type="ORF">AQI70_23905</name>
</gene>
<keyword evidence="2" id="KW-0808">Transferase</keyword>
<dbReference type="Gene3D" id="3.40.630.30">
    <property type="match status" value="1"/>
</dbReference>
<dbReference type="GO" id="GO:1990189">
    <property type="term" value="F:protein N-terminal-serine acetyltransferase activity"/>
    <property type="evidence" value="ECO:0007669"/>
    <property type="project" value="TreeGrafter"/>
</dbReference>
<dbReference type="PROSITE" id="PS51186">
    <property type="entry name" value="GNAT"/>
    <property type="match status" value="1"/>
</dbReference>
<dbReference type="STRING" id="146536.AQI70_23905"/>
<dbReference type="EMBL" id="LMWJ01000017">
    <property type="protein sequence ID" value="KUM72346.1"/>
    <property type="molecule type" value="Genomic_DNA"/>
</dbReference>
<dbReference type="PANTHER" id="PTHR43441:SF6">
    <property type="entry name" value="N-ACETYLTRANSFERASE DOMAIN-CONTAINING PROTEIN"/>
    <property type="match status" value="1"/>
</dbReference>
<evidence type="ECO:0000313" key="2">
    <source>
        <dbReference type="EMBL" id="KUM72346.1"/>
    </source>
</evidence>
<dbReference type="AlphaFoldDB" id="A0A124GYU6"/>
<dbReference type="GO" id="GO:0008999">
    <property type="term" value="F:protein-N-terminal-alanine acetyltransferase activity"/>
    <property type="evidence" value="ECO:0007669"/>
    <property type="project" value="TreeGrafter"/>
</dbReference>
<dbReference type="InterPro" id="IPR000182">
    <property type="entry name" value="GNAT_dom"/>
</dbReference>
<comment type="caution">
    <text evidence="2">The sequence shown here is derived from an EMBL/GenBank/DDBJ whole genome shotgun (WGS) entry which is preliminary data.</text>
</comment>
<dbReference type="InterPro" id="IPR016181">
    <property type="entry name" value="Acyl_CoA_acyltransferase"/>
</dbReference>
<reference evidence="2 3" key="1">
    <citation type="submission" date="2015-10" db="EMBL/GenBank/DDBJ databases">
        <title>Draft genome sequence of Streptomyces curacoi DSM 40107, type strain for the species Streptomyces curacoi.</title>
        <authorList>
            <person name="Ruckert C."/>
            <person name="Winkler A."/>
            <person name="Kalinowski J."/>
            <person name="Kampfer P."/>
            <person name="Glaeser S."/>
        </authorList>
    </citation>
    <scope>NUCLEOTIDE SEQUENCE [LARGE SCALE GENOMIC DNA]</scope>
    <source>
        <strain evidence="2 3">DSM 40107</strain>
    </source>
</reference>
<accession>A0A124GYU6</accession>
<dbReference type="CDD" id="cd04301">
    <property type="entry name" value="NAT_SF"/>
    <property type="match status" value="1"/>
</dbReference>
<dbReference type="OrthoDB" id="4453346at2"/>
<proteinExistence type="predicted"/>
<evidence type="ECO:0000259" key="1">
    <source>
        <dbReference type="PROSITE" id="PS51186"/>
    </source>
</evidence>
<dbReference type="Pfam" id="PF13302">
    <property type="entry name" value="Acetyltransf_3"/>
    <property type="match status" value="1"/>
</dbReference>
<protein>
    <submittedName>
        <fullName evidence="2">Acetyltransferase</fullName>
    </submittedName>
</protein>